<evidence type="ECO:0000256" key="3">
    <source>
        <dbReference type="SAM" id="Phobius"/>
    </source>
</evidence>
<name>A0ABP0PLJ3_9DINO</name>
<feature type="region of interest" description="Disordered" evidence="2">
    <location>
        <begin position="655"/>
        <end position="687"/>
    </location>
</feature>
<feature type="compositionally biased region" description="Polar residues" evidence="2">
    <location>
        <begin position="584"/>
        <end position="607"/>
    </location>
</feature>
<feature type="compositionally biased region" description="Basic and acidic residues" evidence="2">
    <location>
        <begin position="392"/>
        <end position="405"/>
    </location>
</feature>
<feature type="region of interest" description="Disordered" evidence="2">
    <location>
        <begin position="584"/>
        <end position="613"/>
    </location>
</feature>
<feature type="compositionally biased region" description="Polar residues" evidence="2">
    <location>
        <begin position="811"/>
        <end position="824"/>
    </location>
</feature>
<feature type="transmembrane region" description="Helical" evidence="3">
    <location>
        <begin position="21"/>
        <end position="39"/>
    </location>
</feature>
<dbReference type="PANTHER" id="PTHR37314">
    <property type="entry name" value="SLR0142 PROTEIN"/>
    <property type="match status" value="1"/>
</dbReference>
<gene>
    <name evidence="4" type="ORF">SCF082_LOCUS36644</name>
</gene>
<reference evidence="4 5" key="1">
    <citation type="submission" date="2024-02" db="EMBL/GenBank/DDBJ databases">
        <authorList>
            <person name="Chen Y."/>
            <person name="Shah S."/>
            <person name="Dougan E. K."/>
            <person name="Thang M."/>
            <person name="Chan C."/>
        </authorList>
    </citation>
    <scope>NUCLEOTIDE SEQUENCE [LARGE SCALE GENOMIC DNA]</scope>
</reference>
<comment type="caution">
    <text evidence="4">The sequence shown here is derived from an EMBL/GenBank/DDBJ whole genome shotgun (WGS) entry which is preliminary data.</text>
</comment>
<feature type="compositionally biased region" description="Basic and acidic residues" evidence="2">
    <location>
        <begin position="888"/>
        <end position="901"/>
    </location>
</feature>
<feature type="transmembrane region" description="Helical" evidence="3">
    <location>
        <begin position="51"/>
        <end position="69"/>
    </location>
</feature>
<evidence type="ECO:0000256" key="2">
    <source>
        <dbReference type="SAM" id="MobiDB-lite"/>
    </source>
</evidence>
<feature type="coiled-coil region" evidence="1">
    <location>
        <begin position="701"/>
        <end position="735"/>
    </location>
</feature>
<feature type="compositionally biased region" description="Basic and acidic residues" evidence="2">
    <location>
        <begin position="431"/>
        <end position="452"/>
    </location>
</feature>
<feature type="region of interest" description="Disordered" evidence="2">
    <location>
        <begin position="392"/>
        <end position="491"/>
    </location>
</feature>
<proteinExistence type="predicted"/>
<feature type="compositionally biased region" description="Polar residues" evidence="2">
    <location>
        <begin position="276"/>
        <end position="285"/>
    </location>
</feature>
<feature type="transmembrane region" description="Helical" evidence="3">
    <location>
        <begin position="146"/>
        <end position="166"/>
    </location>
</feature>
<sequence>MAFRLEGYHQGEYGSESLKEACFLVLSFVLGAYACGLLIDKNQVHFLGKAFYGLALVLNSTLLVLAAFLPGRLLPVCFVSAACGLQNAMCTSHFGAIIRTTHVTGTVTDIGSTLGRISMIYLRKGCRRSKLDDVELAEVSVDSRKLAVLMGLWSFYFVGGLVGIYMENIIPGPPERALLLPATFTGGLGLFYMACRKMLKEYIKKLERERFESDLEEAHKVLVHMGSRLHSLETSDHSVVELDEEMGQMIEALHEVEADFENLCRQKSQILERSESMTSKGSSKASKGDRGFRSAGRAAARRIPAGSERWDSLREWRTVGGLLKQVLKELCTRQFRVRRRLCPAPNWDLLPKRVLTGVSLCSIFALESIGEGIESIHSQAQIGLQACPARRSGGERELSGEREPGLDFTFVPPKGERRPEMLKQSSVPNLVHDRSEVLRGGDVRRGLREQRASKVASQTQAYDPRDPRPGLRHSSSATSLGRGPGREELRRPMRYDSASSLFHTPDHASFAKSDALQLESRLTQRLREYSFSNIEPTRRPRRKSPSVPREELRPGLFERELRAGRSPYRPGAVSWPEGAYSFHSTATPSKSRASATSSPYPQSTYSQFGGAPTEEGESQLKIYSDLFEEVIERDRVFGPLLRKVKGAYDSLLSQAPQAPSIPAMPAPREERTPGSLRASRSSEPTLRVEAPADAWELHRENQALKDLIERLHMELEEAVKREQRWKAKAAKLKARFSAPVQAQTDYPGQFQGWVPVDERGYVLTDWARQEAEHLEARPQRQVFHANRREPGYEGVDMLNQAHLMSLSSISPQTSQLQPMDQGSARSDDSGILPQRPERRVVTRPASVPKLNLTQMQQLLEEEDYEEAEQEDEDGQYDDEHQPPGAGGLHDESDDGGRPPSE</sequence>
<feature type="region of interest" description="Disordered" evidence="2">
    <location>
        <begin position="531"/>
        <end position="555"/>
    </location>
</feature>
<accession>A0ABP0PLJ3</accession>
<dbReference type="EMBL" id="CAXAMM010036446">
    <property type="protein sequence ID" value="CAK9075774.1"/>
    <property type="molecule type" value="Genomic_DNA"/>
</dbReference>
<dbReference type="Pfam" id="PF06912">
    <property type="entry name" value="DUF1275"/>
    <property type="match status" value="1"/>
</dbReference>
<organism evidence="4 5">
    <name type="scientific">Durusdinium trenchii</name>
    <dbReference type="NCBI Taxonomy" id="1381693"/>
    <lineage>
        <taxon>Eukaryota</taxon>
        <taxon>Sar</taxon>
        <taxon>Alveolata</taxon>
        <taxon>Dinophyceae</taxon>
        <taxon>Suessiales</taxon>
        <taxon>Symbiodiniaceae</taxon>
        <taxon>Durusdinium</taxon>
    </lineage>
</organism>
<evidence type="ECO:0000256" key="1">
    <source>
        <dbReference type="SAM" id="Coils"/>
    </source>
</evidence>
<evidence type="ECO:0000313" key="4">
    <source>
        <dbReference type="EMBL" id="CAK9075774.1"/>
    </source>
</evidence>
<feature type="region of interest" description="Disordered" evidence="2">
    <location>
        <begin position="272"/>
        <end position="300"/>
    </location>
</feature>
<dbReference type="InterPro" id="IPR010699">
    <property type="entry name" value="DUF1275"/>
</dbReference>
<feature type="region of interest" description="Disordered" evidence="2">
    <location>
        <begin position="811"/>
        <end position="901"/>
    </location>
</feature>
<evidence type="ECO:0000313" key="5">
    <source>
        <dbReference type="Proteomes" id="UP001642464"/>
    </source>
</evidence>
<dbReference type="PANTHER" id="PTHR37314:SF4">
    <property type="entry name" value="UPF0700 TRANSMEMBRANE PROTEIN YOAK"/>
    <property type="match status" value="1"/>
</dbReference>
<keyword evidence="1" id="KW-0175">Coiled coil</keyword>
<feature type="transmembrane region" description="Helical" evidence="3">
    <location>
        <begin position="178"/>
        <end position="195"/>
    </location>
</feature>
<keyword evidence="5" id="KW-1185">Reference proteome</keyword>
<dbReference type="PROSITE" id="PS51257">
    <property type="entry name" value="PROKAR_LIPOPROTEIN"/>
    <property type="match status" value="1"/>
</dbReference>
<keyword evidence="3" id="KW-1133">Transmembrane helix</keyword>
<keyword evidence="3" id="KW-0472">Membrane</keyword>
<protein>
    <submittedName>
        <fullName evidence="4">Uncharacterized protein</fullName>
    </submittedName>
</protein>
<keyword evidence="3" id="KW-0812">Transmembrane</keyword>
<dbReference type="Proteomes" id="UP001642464">
    <property type="component" value="Unassembled WGS sequence"/>
</dbReference>
<feature type="compositionally biased region" description="Acidic residues" evidence="2">
    <location>
        <begin position="859"/>
        <end position="876"/>
    </location>
</feature>